<sequence>MFLITVINTDSGYKGQYHEGCPPRGRDVNGPCECIVRRRSGPSLKKQVFERVGRPDHGGPFISQRLLSFCQNSRFSL</sequence>
<evidence type="ECO:0000313" key="1">
    <source>
        <dbReference type="Proteomes" id="UP000095287"/>
    </source>
</evidence>
<reference evidence="2" key="1">
    <citation type="submission" date="2016-11" db="UniProtKB">
        <authorList>
            <consortium name="WormBaseParasite"/>
        </authorList>
    </citation>
    <scope>IDENTIFICATION</scope>
</reference>
<keyword evidence="1" id="KW-1185">Reference proteome</keyword>
<organism evidence="1 2">
    <name type="scientific">Steinernema glaseri</name>
    <dbReference type="NCBI Taxonomy" id="37863"/>
    <lineage>
        <taxon>Eukaryota</taxon>
        <taxon>Metazoa</taxon>
        <taxon>Ecdysozoa</taxon>
        <taxon>Nematoda</taxon>
        <taxon>Chromadorea</taxon>
        <taxon>Rhabditida</taxon>
        <taxon>Tylenchina</taxon>
        <taxon>Panagrolaimomorpha</taxon>
        <taxon>Strongyloidoidea</taxon>
        <taxon>Steinernematidae</taxon>
        <taxon>Steinernema</taxon>
    </lineage>
</organism>
<name>A0A1I7ZM98_9BILA</name>
<protein>
    <submittedName>
        <fullName evidence="2">Thyroglobulin type-1 domain-containing protein</fullName>
    </submittedName>
</protein>
<evidence type="ECO:0000313" key="2">
    <source>
        <dbReference type="WBParaSite" id="L893_g2760.t1"/>
    </source>
</evidence>
<dbReference type="WBParaSite" id="L893_g2760.t1">
    <property type="protein sequence ID" value="L893_g2760.t1"/>
    <property type="gene ID" value="L893_g2760"/>
</dbReference>
<dbReference type="AlphaFoldDB" id="A0A1I7ZM98"/>
<accession>A0A1I7ZM98</accession>
<proteinExistence type="predicted"/>
<dbReference type="Proteomes" id="UP000095287">
    <property type="component" value="Unplaced"/>
</dbReference>